<feature type="compositionally biased region" description="Gly residues" evidence="3">
    <location>
        <begin position="708"/>
        <end position="734"/>
    </location>
</feature>
<feature type="region of interest" description="Disordered" evidence="3">
    <location>
        <begin position="708"/>
        <end position="778"/>
    </location>
</feature>
<protein>
    <submittedName>
        <fullName evidence="4">Uncharacterized protein</fullName>
    </submittedName>
</protein>
<name>A0A4P2PY88_SORCE</name>
<dbReference type="Proteomes" id="UP000295781">
    <property type="component" value="Chromosome"/>
</dbReference>
<dbReference type="InterPro" id="IPR037293">
    <property type="entry name" value="Gal_Oxidase_central_sf"/>
</dbReference>
<reference evidence="4 5" key="1">
    <citation type="submission" date="2015-09" db="EMBL/GenBank/DDBJ databases">
        <title>Sorangium comparison.</title>
        <authorList>
            <person name="Zaburannyi N."/>
            <person name="Bunk B."/>
            <person name="Overmann J."/>
            <person name="Mueller R."/>
        </authorList>
    </citation>
    <scope>NUCLEOTIDE SEQUENCE [LARGE SCALE GENOMIC DNA]</scope>
    <source>
        <strain evidence="4 5">So ceGT47</strain>
    </source>
</reference>
<dbReference type="PROSITE" id="PS51257">
    <property type="entry name" value="PROKAR_LIPOPROTEIN"/>
    <property type="match status" value="1"/>
</dbReference>
<keyword evidence="1" id="KW-0880">Kelch repeat</keyword>
<dbReference type="OrthoDB" id="320326at2"/>
<evidence type="ECO:0000256" key="3">
    <source>
        <dbReference type="SAM" id="MobiDB-lite"/>
    </source>
</evidence>
<dbReference type="PANTHER" id="PTHR46344:SF27">
    <property type="entry name" value="KELCH REPEAT SUPERFAMILY PROTEIN"/>
    <property type="match status" value="1"/>
</dbReference>
<dbReference type="RefSeq" id="WP_129346842.1">
    <property type="nucleotide sequence ID" value="NZ_CP012670.1"/>
</dbReference>
<dbReference type="InterPro" id="IPR006652">
    <property type="entry name" value="Kelch_1"/>
</dbReference>
<evidence type="ECO:0000256" key="2">
    <source>
        <dbReference type="ARBA" id="ARBA00022737"/>
    </source>
</evidence>
<accession>A0A4P2PY88</accession>
<gene>
    <name evidence="4" type="ORF">SOCEGT47_020220</name>
</gene>
<dbReference type="EMBL" id="CP012670">
    <property type="protein sequence ID" value="AUX21536.1"/>
    <property type="molecule type" value="Genomic_DNA"/>
</dbReference>
<dbReference type="InterPro" id="IPR015915">
    <property type="entry name" value="Kelch-typ_b-propeller"/>
</dbReference>
<feature type="compositionally biased region" description="Low complexity" evidence="3">
    <location>
        <begin position="767"/>
        <end position="778"/>
    </location>
</feature>
<dbReference type="AlphaFoldDB" id="A0A4P2PY88"/>
<dbReference type="SUPFAM" id="SSF117281">
    <property type="entry name" value="Kelch motif"/>
    <property type="match status" value="2"/>
</dbReference>
<dbReference type="Pfam" id="PF01344">
    <property type="entry name" value="Kelch_1"/>
    <property type="match status" value="2"/>
</dbReference>
<dbReference type="PANTHER" id="PTHR46344">
    <property type="entry name" value="OS02G0202900 PROTEIN"/>
    <property type="match status" value="1"/>
</dbReference>
<sequence>MKDTFLAIRGGSRWLGGLAVGAVALSSLSGATAGCSDPGAGEPAAALREHFPDRQQLVLGAGAGFVRTADGLAPRRAEESGGGAHASPGGLRLLLPESGDGAAWFRTPDGFEVRVTEQGAGGAAEIVGTAVAYARGGGDGSFWTTSGDGGHEEWLYVSPETAAAGGPVASWRVEGAALRQRGALIELLDPAGRPRVRVTAPAAYAAGGRPVEARLAVDGDTITLSVEGARGEPLLVDPAWSLASSMLVPRAYHAATLLQDGRVLVVGGTRSHTDPCTTSAELYDPSSDSWSPAAPMRGGRCLPAAVLLQDGRVLVAGGQSDRRPYEGDVGPGSVEIYDPAADAWTLAAPMLSARTNSVTDLPAVLLPDGRVFVAHGAPRAEVYDPGTDTWALAAPRVGASEMSIESATLLLDGRVLVAGGGYDEPDRRRLVAVIYDPAADAWTDAGAASSGRVSYAASPLLDGRVIFIGTDEWDMFADTADLYDPVADTWTMEDGPEGFDGSLQLGGGRSGHRASLLSDGHVLMTGGSLEDLGPCGTSDCEWMAMRMEFASAEVYDPATSTWSAFPSMTMGRSWHSSTRLLNGRVLIAGGRYRMPKPNWPQTFDATPSTELFSPPGTQGASCASSAACAGGPCVDGVCCDTVCDGPCEACSVAAGAALDGTCGPTTGTLCDDGDACTEADVCQAGVCVGVPSDAASCHGSGGSAGVGGSGEGGAGATGATTGAGGEGGAAGGGSSSSAGSSGDAGVTTVGSASSSSGSSGAGGDGPGHASAGCSAGGDRAPAGTAANAAWLGALGLLGWFRRRALKAPPRAVLRGPAGIAP</sequence>
<evidence type="ECO:0000313" key="4">
    <source>
        <dbReference type="EMBL" id="AUX21536.1"/>
    </source>
</evidence>
<feature type="compositionally biased region" description="Low complexity" evidence="3">
    <location>
        <begin position="735"/>
        <end position="758"/>
    </location>
</feature>
<dbReference type="Gene3D" id="2.130.10.80">
    <property type="entry name" value="Galactose oxidase/kelch, beta-propeller"/>
    <property type="match status" value="4"/>
</dbReference>
<keyword evidence="2" id="KW-0677">Repeat</keyword>
<organism evidence="4 5">
    <name type="scientific">Sorangium cellulosum</name>
    <name type="common">Polyangium cellulosum</name>
    <dbReference type="NCBI Taxonomy" id="56"/>
    <lineage>
        <taxon>Bacteria</taxon>
        <taxon>Pseudomonadati</taxon>
        <taxon>Myxococcota</taxon>
        <taxon>Polyangia</taxon>
        <taxon>Polyangiales</taxon>
        <taxon>Polyangiaceae</taxon>
        <taxon>Sorangium</taxon>
    </lineage>
</organism>
<dbReference type="SMART" id="SM00612">
    <property type="entry name" value="Kelch"/>
    <property type="match status" value="4"/>
</dbReference>
<proteinExistence type="predicted"/>
<evidence type="ECO:0000256" key="1">
    <source>
        <dbReference type="ARBA" id="ARBA00022441"/>
    </source>
</evidence>
<evidence type="ECO:0000313" key="5">
    <source>
        <dbReference type="Proteomes" id="UP000295781"/>
    </source>
</evidence>